<reference evidence="2" key="1">
    <citation type="submission" date="2019-12" db="EMBL/GenBank/DDBJ databases">
        <title>Genome sequencing and annotation of Brassica cretica.</title>
        <authorList>
            <person name="Studholme D.J."/>
            <person name="Sarris P.F."/>
        </authorList>
    </citation>
    <scope>NUCLEOTIDE SEQUENCE</scope>
    <source>
        <strain evidence="2">PFS-001/15</strain>
        <tissue evidence="2">Leaf</tissue>
    </source>
</reference>
<name>A0A8S9GA10_BRACR</name>
<gene>
    <name evidence="2" type="ORF">F2Q68_00031386</name>
</gene>
<sequence>MSFGGSHWCRSTPDFEHRSTSPSPNRSTGSPEHRPMTPTESTTSCNAVRILTHKEFAAKHPHPSSPDKNSSAEACLPSRTAQNDRAVYRLHPLTSGMELRPSPGLEDRSYRASTRPSQPSRQANANSRVRLDLDRARLDLDREVSQNDFSKARIIQLSEDLGRISTLLDQATDCPDRPAFVQLLTAATSTWANESRHQSKILVSCRGILQLNRSFLVGLDITFQSTIEADSIIRPFRNLVCRLSNHQISLLWRVHIQNPGVETIKGSQKSSRTCYLASFKDIEQHP</sequence>
<comment type="caution">
    <text evidence="2">The sequence shown here is derived from an EMBL/GenBank/DDBJ whole genome shotgun (WGS) entry which is preliminary data.</text>
</comment>
<protein>
    <submittedName>
        <fullName evidence="2">Uncharacterized protein</fullName>
    </submittedName>
</protein>
<feature type="region of interest" description="Disordered" evidence="1">
    <location>
        <begin position="1"/>
        <end position="45"/>
    </location>
</feature>
<accession>A0A8S9GA10</accession>
<feature type="compositionally biased region" description="Polar residues" evidence="1">
    <location>
        <begin position="111"/>
        <end position="127"/>
    </location>
</feature>
<feature type="compositionally biased region" description="Polar residues" evidence="1">
    <location>
        <begin position="20"/>
        <end position="30"/>
    </location>
</feature>
<evidence type="ECO:0000313" key="2">
    <source>
        <dbReference type="EMBL" id="KAF2541258.1"/>
    </source>
</evidence>
<evidence type="ECO:0000256" key="1">
    <source>
        <dbReference type="SAM" id="MobiDB-lite"/>
    </source>
</evidence>
<proteinExistence type="predicted"/>
<evidence type="ECO:0000313" key="3">
    <source>
        <dbReference type="Proteomes" id="UP000712281"/>
    </source>
</evidence>
<dbReference type="EMBL" id="QGKW02002005">
    <property type="protein sequence ID" value="KAF2541258.1"/>
    <property type="molecule type" value="Genomic_DNA"/>
</dbReference>
<dbReference type="Proteomes" id="UP000712281">
    <property type="component" value="Unassembled WGS sequence"/>
</dbReference>
<feature type="region of interest" description="Disordered" evidence="1">
    <location>
        <begin position="93"/>
        <end position="127"/>
    </location>
</feature>
<organism evidence="2 3">
    <name type="scientific">Brassica cretica</name>
    <name type="common">Mustard</name>
    <dbReference type="NCBI Taxonomy" id="69181"/>
    <lineage>
        <taxon>Eukaryota</taxon>
        <taxon>Viridiplantae</taxon>
        <taxon>Streptophyta</taxon>
        <taxon>Embryophyta</taxon>
        <taxon>Tracheophyta</taxon>
        <taxon>Spermatophyta</taxon>
        <taxon>Magnoliopsida</taxon>
        <taxon>eudicotyledons</taxon>
        <taxon>Gunneridae</taxon>
        <taxon>Pentapetalae</taxon>
        <taxon>rosids</taxon>
        <taxon>malvids</taxon>
        <taxon>Brassicales</taxon>
        <taxon>Brassicaceae</taxon>
        <taxon>Brassiceae</taxon>
        <taxon>Brassica</taxon>
    </lineage>
</organism>
<dbReference type="AlphaFoldDB" id="A0A8S9GA10"/>